<feature type="signal peptide" evidence="2">
    <location>
        <begin position="1"/>
        <end position="19"/>
    </location>
</feature>
<feature type="compositionally biased region" description="Basic and acidic residues" evidence="1">
    <location>
        <begin position="159"/>
        <end position="173"/>
    </location>
</feature>
<dbReference type="EMBL" id="JACAGC010000014">
    <property type="protein sequence ID" value="KAF6321300.1"/>
    <property type="molecule type" value="Genomic_DNA"/>
</dbReference>
<comment type="caution">
    <text evidence="3">The sequence shown here is derived from an EMBL/GenBank/DDBJ whole genome shotgun (WGS) entry which is preliminary data.</text>
</comment>
<sequence length="218" mass="23650">MTGASISVMHSFICATALSTTSTVGSSEQDPLSCWGEVCLSQVWLFPGNPASAPPCIFQPSAGRMCGSTHYTGPSLRQGERNGVTARPMSHLPLGLMDVRPGLHACPRNWQVGRLPPLPTPCTFLPLMGMRPFTEGGSFYRLGCSICSLLWQQSARAEDGERDRGPCHPKEAPHPSLTQRRARLRLTPNDAEQCQRANLLQGSPACVEVQWVVAPRCP</sequence>
<evidence type="ECO:0000256" key="2">
    <source>
        <dbReference type="SAM" id="SignalP"/>
    </source>
</evidence>
<name>A0A7J7V8D8_RHIFE</name>
<organism evidence="3 4">
    <name type="scientific">Rhinolophus ferrumequinum</name>
    <name type="common">Greater horseshoe bat</name>
    <dbReference type="NCBI Taxonomy" id="59479"/>
    <lineage>
        <taxon>Eukaryota</taxon>
        <taxon>Metazoa</taxon>
        <taxon>Chordata</taxon>
        <taxon>Craniata</taxon>
        <taxon>Vertebrata</taxon>
        <taxon>Euteleostomi</taxon>
        <taxon>Mammalia</taxon>
        <taxon>Eutheria</taxon>
        <taxon>Laurasiatheria</taxon>
        <taxon>Chiroptera</taxon>
        <taxon>Yinpterochiroptera</taxon>
        <taxon>Rhinolophoidea</taxon>
        <taxon>Rhinolophidae</taxon>
        <taxon>Rhinolophinae</taxon>
        <taxon>Rhinolophus</taxon>
    </lineage>
</organism>
<protein>
    <submittedName>
        <fullName evidence="3">Uncharacterized protein</fullName>
    </submittedName>
</protein>
<evidence type="ECO:0000313" key="3">
    <source>
        <dbReference type="EMBL" id="KAF6321300.1"/>
    </source>
</evidence>
<keyword evidence="2" id="KW-0732">Signal</keyword>
<reference evidence="3 4" key="1">
    <citation type="journal article" date="2020" name="Nature">
        <title>Six reference-quality genomes reveal evolution of bat adaptations.</title>
        <authorList>
            <person name="Jebb D."/>
            <person name="Huang Z."/>
            <person name="Pippel M."/>
            <person name="Hughes G.M."/>
            <person name="Lavrichenko K."/>
            <person name="Devanna P."/>
            <person name="Winkler S."/>
            <person name="Jermiin L.S."/>
            <person name="Skirmuntt E.C."/>
            <person name="Katzourakis A."/>
            <person name="Burkitt-Gray L."/>
            <person name="Ray D.A."/>
            <person name="Sullivan K.A.M."/>
            <person name="Roscito J.G."/>
            <person name="Kirilenko B.M."/>
            <person name="Davalos L.M."/>
            <person name="Corthals A.P."/>
            <person name="Power M.L."/>
            <person name="Jones G."/>
            <person name="Ransome R.D."/>
            <person name="Dechmann D.K.N."/>
            <person name="Locatelli A.G."/>
            <person name="Puechmaille S.J."/>
            <person name="Fedrigo O."/>
            <person name="Jarvis E.D."/>
            <person name="Hiller M."/>
            <person name="Vernes S.C."/>
            <person name="Myers E.W."/>
            <person name="Teeling E.C."/>
        </authorList>
    </citation>
    <scope>NUCLEOTIDE SEQUENCE [LARGE SCALE GENOMIC DNA]</scope>
    <source>
        <strain evidence="3">MRhiFer1</strain>
        <tissue evidence="3">Lung</tissue>
    </source>
</reference>
<evidence type="ECO:0000256" key="1">
    <source>
        <dbReference type="SAM" id="MobiDB-lite"/>
    </source>
</evidence>
<feature type="chain" id="PRO_5029524334" evidence="2">
    <location>
        <begin position="20"/>
        <end position="218"/>
    </location>
</feature>
<dbReference type="Proteomes" id="UP000585614">
    <property type="component" value="Unassembled WGS sequence"/>
</dbReference>
<dbReference type="AlphaFoldDB" id="A0A7J7V8D8"/>
<feature type="region of interest" description="Disordered" evidence="1">
    <location>
        <begin position="159"/>
        <end position="178"/>
    </location>
</feature>
<evidence type="ECO:0000313" key="4">
    <source>
        <dbReference type="Proteomes" id="UP000585614"/>
    </source>
</evidence>
<proteinExistence type="predicted"/>
<accession>A0A7J7V8D8</accession>
<gene>
    <name evidence="3" type="ORF">mRhiFer1_008430</name>
</gene>